<dbReference type="AlphaFoldDB" id="F7XPH1"/>
<dbReference type="STRING" id="679901.Mzhil_1557"/>
<name>F7XPH1_METZD</name>
<organism evidence="1 2">
    <name type="scientific">Methanosalsum zhilinae (strain DSM 4017 / NBRC 107636 / OCM 62 / WeN5)</name>
    <name type="common">Methanohalophilus zhilinae</name>
    <dbReference type="NCBI Taxonomy" id="679901"/>
    <lineage>
        <taxon>Archaea</taxon>
        <taxon>Methanobacteriati</taxon>
        <taxon>Methanobacteriota</taxon>
        <taxon>Stenosarchaea group</taxon>
        <taxon>Methanomicrobia</taxon>
        <taxon>Methanosarcinales</taxon>
        <taxon>Methanosarcinaceae</taxon>
        <taxon>Methanosalsum</taxon>
    </lineage>
</organism>
<dbReference type="Pfam" id="PF08798">
    <property type="entry name" value="CRISPR_assoc"/>
    <property type="match status" value="1"/>
</dbReference>
<dbReference type="Gene3D" id="3.30.70.1210">
    <property type="entry name" value="Crispr-associated protein, domain 2"/>
    <property type="match status" value="1"/>
</dbReference>
<reference evidence="1 2" key="1">
    <citation type="submission" date="2010-07" db="EMBL/GenBank/DDBJ databases">
        <title>The complete genome of Methanosalsum zhilinae DSM 4017.</title>
        <authorList>
            <consortium name="US DOE Joint Genome Institute (JGI-PGF)"/>
            <person name="Lucas S."/>
            <person name="Copeland A."/>
            <person name="Lapidus A."/>
            <person name="Glavina del Rio T."/>
            <person name="Dalin E."/>
            <person name="Tice H."/>
            <person name="Bruce D."/>
            <person name="Goodwin L."/>
            <person name="Pitluck S."/>
            <person name="Kyrpides N."/>
            <person name="Mavromatis K."/>
            <person name="Ovchinnikova G."/>
            <person name="Daligault H."/>
            <person name="Detter J.C."/>
            <person name="Han C."/>
            <person name="Tapia R."/>
            <person name="Larimer F."/>
            <person name="Land M."/>
            <person name="Hauser L."/>
            <person name="Markowitz V."/>
            <person name="Cheng J.-F."/>
            <person name="Hugenholtz P."/>
            <person name="Woyke T."/>
            <person name="Wu D."/>
            <person name="Spring S."/>
            <person name="Schueler E."/>
            <person name="Brambilla E."/>
            <person name="Klenk H.-P."/>
            <person name="Eisen J.A."/>
        </authorList>
    </citation>
    <scope>NUCLEOTIDE SEQUENCE [LARGE SCALE GENOMIC DNA]</scope>
    <source>
        <strain evidence="2">DSM 4017 / NBRC 107636 / OCM 62 / WeN5</strain>
    </source>
</reference>
<evidence type="ECO:0000313" key="1">
    <source>
        <dbReference type="EMBL" id="AEH61396.1"/>
    </source>
</evidence>
<dbReference type="Proteomes" id="UP000006622">
    <property type="component" value="Chromosome"/>
</dbReference>
<dbReference type="HOGENOM" id="CLU_080982_1_0_2"/>
<proteinExistence type="predicted"/>
<sequence length="227" mass="26382">MYMTKAEILPDKVFDKDVWNKLQNTYSIHQLVWSLFSKKPDDKRDFLYRYEFNRNVPTFYVVSKSIPANNLSYFNIDVKTYDPKINPGQHFLFSLRANPVVTKRDENGKQKRHDVVMDEKYRLQSEKLNSSKLPPISEIAHEKGLEWLNKKGLKNGFTFDWRNVRADGYQTHNFKKPKGSGQIKISTLDFDGMIQVTDMESFTNALFNGIGPAKSFGCGLMLVKPIR</sequence>
<gene>
    <name evidence="1" type="ordered locus">Mzhil_1557</name>
</gene>
<keyword evidence="2" id="KW-1185">Reference proteome</keyword>
<dbReference type="InterPro" id="IPR010179">
    <property type="entry name" value="CRISPR-assoc_prot_Cse3"/>
</dbReference>
<dbReference type="CDD" id="cd09727">
    <property type="entry name" value="Cas6_I-E"/>
    <property type="match status" value="1"/>
</dbReference>
<dbReference type="SUPFAM" id="SSF117987">
    <property type="entry name" value="CRISPR-associated protein"/>
    <property type="match status" value="2"/>
</dbReference>
<dbReference type="Gene3D" id="3.30.70.1200">
    <property type="entry name" value="Crispr-associated protein, domain 1"/>
    <property type="match status" value="1"/>
</dbReference>
<dbReference type="KEGG" id="mzh:Mzhil_1557"/>
<dbReference type="NCBIfam" id="TIGR01907">
    <property type="entry name" value="casE_Cse3"/>
    <property type="match status" value="1"/>
</dbReference>
<accession>F7XPH1</accession>
<evidence type="ECO:0000313" key="2">
    <source>
        <dbReference type="Proteomes" id="UP000006622"/>
    </source>
</evidence>
<dbReference type="SMART" id="SM01101">
    <property type="entry name" value="CRISPR_assoc"/>
    <property type="match status" value="1"/>
</dbReference>
<protein>
    <submittedName>
        <fullName evidence="1">CRISPR-associated protein, Cse3 family</fullName>
    </submittedName>
</protein>
<dbReference type="EMBL" id="CP002101">
    <property type="protein sequence ID" value="AEH61396.1"/>
    <property type="molecule type" value="Genomic_DNA"/>
</dbReference>